<dbReference type="EMBL" id="GEDC01018003">
    <property type="protein sequence ID" value="JAS19295.1"/>
    <property type="molecule type" value="Transcribed_RNA"/>
</dbReference>
<gene>
    <name evidence="2" type="ORF">g.5720</name>
</gene>
<proteinExistence type="predicted"/>
<dbReference type="InterPro" id="IPR031732">
    <property type="entry name" value="DUF4729"/>
</dbReference>
<evidence type="ECO:0000259" key="1">
    <source>
        <dbReference type="Pfam" id="PF15866"/>
    </source>
</evidence>
<organism evidence="2">
    <name type="scientific">Clastoptera arizonana</name>
    <name type="common">Arizona spittle bug</name>
    <dbReference type="NCBI Taxonomy" id="38151"/>
    <lineage>
        <taxon>Eukaryota</taxon>
        <taxon>Metazoa</taxon>
        <taxon>Ecdysozoa</taxon>
        <taxon>Arthropoda</taxon>
        <taxon>Hexapoda</taxon>
        <taxon>Insecta</taxon>
        <taxon>Pterygota</taxon>
        <taxon>Neoptera</taxon>
        <taxon>Paraneoptera</taxon>
        <taxon>Hemiptera</taxon>
        <taxon>Auchenorrhyncha</taxon>
        <taxon>Cercopoidea</taxon>
        <taxon>Clastopteridae</taxon>
        <taxon>Clastoptera</taxon>
    </lineage>
</organism>
<name>A0A1B6D131_9HEMI</name>
<evidence type="ECO:0000313" key="2">
    <source>
        <dbReference type="EMBL" id="JAS19295.1"/>
    </source>
</evidence>
<feature type="domain" description="DUF4729" evidence="1">
    <location>
        <begin position="204"/>
        <end position="378"/>
    </location>
</feature>
<dbReference type="AlphaFoldDB" id="A0A1B6D131"/>
<sequence>MMKGNGEKVDFSGKFIKKYDFKEEGELVTSSQISMSKLDDFAIPAAEVAQLFQCVRCKNTPMTAPIHICPNGHQSCDSCYKTHPLECISCGRNFVGRNSVTESVLHNMQPSTALKLTSISSRETLPEEDLEQYDPMLLAKLERAHYEHLRNTFKANGVKTAPDTCESEPTLKRASSDAITVIETSRTQEIFKIPPLKTFIPLPCPVGDCIHVVTGSALVNHFEFEHSLIPIVRSHYINKYFKIPVNPSMFKADSVRCLGLFLVPSELPVRQPSLKNKIPPNPKRISLKNSMACVLQAAKLDYGDFDGSVQSFILVWASCLYENPPIYYTVQAVNTSEKLHSIKYCGSISSLHHPPCPLDVYKRGNCLVVTPGMIQKISHPSGTVDVMVAFHLFPDGEQQKLC</sequence>
<accession>A0A1B6D131</accession>
<dbReference type="Pfam" id="PF15866">
    <property type="entry name" value="DUF4729"/>
    <property type="match status" value="1"/>
</dbReference>
<reference evidence="2" key="1">
    <citation type="submission" date="2015-12" db="EMBL/GenBank/DDBJ databases">
        <title>De novo transcriptome assembly of four potential Pierce s Disease insect vectors from Arizona vineyards.</title>
        <authorList>
            <person name="Tassone E.E."/>
        </authorList>
    </citation>
    <scope>NUCLEOTIDE SEQUENCE</scope>
</reference>
<protein>
    <recommendedName>
        <fullName evidence="1">DUF4729 domain-containing protein</fullName>
    </recommendedName>
</protein>